<dbReference type="Proteomes" id="UP000178187">
    <property type="component" value="Unassembled WGS sequence"/>
</dbReference>
<evidence type="ECO:0000313" key="3">
    <source>
        <dbReference type="Proteomes" id="UP000178187"/>
    </source>
</evidence>
<name>A0A1G1L0Z5_9BACT</name>
<dbReference type="EMBL" id="MHFR01000027">
    <property type="protein sequence ID" value="OGW98812.1"/>
    <property type="molecule type" value="Genomic_DNA"/>
</dbReference>
<proteinExistence type="predicted"/>
<comment type="caution">
    <text evidence="2">The sequence shown here is derived from an EMBL/GenBank/DDBJ whole genome shotgun (WGS) entry which is preliminary data.</text>
</comment>
<evidence type="ECO:0000313" key="2">
    <source>
        <dbReference type="EMBL" id="OGW98812.1"/>
    </source>
</evidence>
<feature type="region of interest" description="Disordered" evidence="1">
    <location>
        <begin position="86"/>
        <end position="110"/>
    </location>
</feature>
<reference evidence="2 3" key="1">
    <citation type="journal article" date="2016" name="Nat. Commun.">
        <title>Thousands of microbial genomes shed light on interconnected biogeochemical processes in an aquifer system.</title>
        <authorList>
            <person name="Anantharaman K."/>
            <person name="Brown C.T."/>
            <person name="Hug L.A."/>
            <person name="Sharon I."/>
            <person name="Castelle C.J."/>
            <person name="Probst A.J."/>
            <person name="Thomas B.C."/>
            <person name="Singh A."/>
            <person name="Wilkins M.J."/>
            <person name="Karaoz U."/>
            <person name="Brodie E.L."/>
            <person name="Williams K.H."/>
            <person name="Hubbard S.S."/>
            <person name="Banfield J.F."/>
        </authorList>
    </citation>
    <scope>NUCLEOTIDE SEQUENCE [LARGE SCALE GENOMIC DNA]</scope>
</reference>
<accession>A0A1G1L0Z5</accession>
<dbReference type="AlphaFoldDB" id="A0A1G1L0Z5"/>
<feature type="compositionally biased region" description="Polar residues" evidence="1">
    <location>
        <begin position="86"/>
        <end position="101"/>
    </location>
</feature>
<evidence type="ECO:0000256" key="1">
    <source>
        <dbReference type="SAM" id="MobiDB-lite"/>
    </source>
</evidence>
<organism evidence="2 3">
    <name type="scientific">Candidatus Danuiimicrobium aquiferis</name>
    <dbReference type="NCBI Taxonomy" id="1801832"/>
    <lineage>
        <taxon>Bacteria</taxon>
        <taxon>Pseudomonadati</taxon>
        <taxon>Candidatus Omnitrophota</taxon>
        <taxon>Candidatus Danuiimicrobium</taxon>
    </lineage>
</organism>
<protein>
    <submittedName>
        <fullName evidence="2">Uncharacterized protein</fullName>
    </submittedName>
</protein>
<gene>
    <name evidence="2" type="ORF">A3G33_00565</name>
</gene>
<sequence>METKDFLSRFRRNTLNKVISEILTILFLFGYTPFTFAAENIELAPQNIPEKNIVENNVSLTSAVQEATDQPVTAIDFLMEDSQALSPATSEEQVAPQTESTRAAEIPSVSVPEEVSAPPLIVDGQPYDQALIRVH</sequence>